<protein>
    <submittedName>
        <fullName evidence="1">Uncharacterized protein</fullName>
    </submittedName>
</protein>
<evidence type="ECO:0000313" key="2">
    <source>
        <dbReference type="EMBL" id="PNM68227.1"/>
    </source>
</evidence>
<evidence type="ECO:0000313" key="1">
    <source>
        <dbReference type="EMBL" id="HAS8540699.1"/>
    </source>
</evidence>
<accession>A0A087IL11</accession>
<reference evidence="2 3" key="1">
    <citation type="submission" date="2017-12" db="EMBL/GenBank/DDBJ databases">
        <title>FDA dAtabase for Regulatory Grade micrObial Sequences (FDA-ARGOS): Supporting development and validation of Infectious Disease Dx tests.</title>
        <authorList>
            <person name="Hoffmann M."/>
            <person name="Allard M."/>
            <person name="Evans P."/>
            <person name="Brown E."/>
            <person name="Tallon L.J."/>
            <person name="Sadzewicz L."/>
            <person name="Sengamalay N."/>
            <person name="Ott S."/>
            <person name="Godinez A."/>
            <person name="Nagaraj S."/>
            <person name="Vavikolanu K."/>
            <person name="Aluvathingal J."/>
            <person name="Nadendla S."/>
            <person name="Hobson J."/>
            <person name="Sichtig H."/>
        </authorList>
    </citation>
    <scope>NUCLEOTIDE SEQUENCE [LARGE SCALE GENOMIC DNA]</scope>
    <source>
        <strain evidence="3">ATCC 29307</strain>
        <strain evidence="2">FDAARGOS_118</strain>
    </source>
</reference>
<dbReference type="EMBL" id="DACRBY010000015">
    <property type="protein sequence ID" value="HAS8540699.1"/>
    <property type="molecule type" value="Genomic_DNA"/>
</dbReference>
<sequence>MYNTCKVQKYNTQFPSSASLSLSFYQVVTSVENQSKRNCTFFVYAADKGCNFDQFSTKSSFSMEEKSEGVIMPSYFQGSRIIQSSAYD</sequence>
<name>A0A087IL11_VIBVL</name>
<keyword evidence="3" id="KW-1185">Reference proteome</keyword>
<evidence type="ECO:0000313" key="4">
    <source>
        <dbReference type="Proteomes" id="UP000863257"/>
    </source>
</evidence>
<dbReference type="EMBL" id="LOSH02000004">
    <property type="protein sequence ID" value="PNM68227.1"/>
    <property type="molecule type" value="Genomic_DNA"/>
</dbReference>
<comment type="caution">
    <text evidence="1">The sequence shown here is derived from an EMBL/GenBank/DDBJ whole genome shotgun (WGS) entry which is preliminary data.</text>
</comment>
<reference evidence="1" key="3">
    <citation type="submission" date="2019-01" db="EMBL/GenBank/DDBJ databases">
        <authorList>
            <consortium name="NCBI Pathogen Detection Project"/>
        </authorList>
    </citation>
    <scope>NUCLEOTIDE SEQUENCE</scope>
    <source>
        <strain evidence="1">BCW_3452</strain>
    </source>
</reference>
<dbReference type="Proteomes" id="UP000863257">
    <property type="component" value="Unassembled WGS sequence"/>
</dbReference>
<organism evidence="1 4">
    <name type="scientific">Vibrio vulnificus</name>
    <dbReference type="NCBI Taxonomy" id="672"/>
    <lineage>
        <taxon>Bacteria</taxon>
        <taxon>Pseudomonadati</taxon>
        <taxon>Pseudomonadota</taxon>
        <taxon>Gammaproteobacteria</taxon>
        <taxon>Vibrionales</taxon>
        <taxon>Vibrionaceae</taxon>
        <taxon>Vibrio</taxon>
    </lineage>
</organism>
<dbReference type="AlphaFoldDB" id="A0A087IL11"/>
<gene>
    <name evidence="2" type="ORF">AL548_019260</name>
    <name evidence="1" type="ORF">I7730_12960</name>
</gene>
<reference evidence="1" key="2">
    <citation type="journal article" date="2018" name="Genome Biol.">
        <title>SKESA: strategic k-mer extension for scrupulous assemblies.</title>
        <authorList>
            <person name="Souvorov A."/>
            <person name="Agarwala R."/>
            <person name="Lipman D.J."/>
        </authorList>
    </citation>
    <scope>NUCLEOTIDE SEQUENCE</scope>
    <source>
        <strain evidence="1">BCW_3452</strain>
    </source>
</reference>
<evidence type="ECO:0000313" key="3">
    <source>
        <dbReference type="Proteomes" id="UP000054370"/>
    </source>
</evidence>
<dbReference type="Proteomes" id="UP000054370">
    <property type="component" value="Unassembled WGS sequence"/>
</dbReference>
<proteinExistence type="predicted"/>